<keyword evidence="5 12" id="KW-0597">Phosphoprotein</keyword>
<dbReference type="SUPFAM" id="SSF47384">
    <property type="entry name" value="Homodimeric domain of signal transducing histidine kinase"/>
    <property type="match status" value="1"/>
</dbReference>
<evidence type="ECO:0000259" key="14">
    <source>
        <dbReference type="PROSITE" id="PS50109"/>
    </source>
</evidence>
<keyword evidence="8 16" id="KW-0418">Kinase</keyword>
<dbReference type="InterPro" id="IPR036097">
    <property type="entry name" value="HisK_dim/P_sf"/>
</dbReference>
<evidence type="ECO:0000256" key="10">
    <source>
        <dbReference type="ARBA" id="ARBA00023012"/>
    </source>
</evidence>
<feature type="transmembrane region" description="Helical" evidence="13">
    <location>
        <begin position="336"/>
        <end position="354"/>
    </location>
</feature>
<dbReference type="InterPro" id="IPR003594">
    <property type="entry name" value="HATPase_dom"/>
</dbReference>
<feature type="transmembrane region" description="Helical" evidence="13">
    <location>
        <begin position="234"/>
        <end position="250"/>
    </location>
</feature>
<keyword evidence="7" id="KW-0547">Nucleotide-binding</keyword>
<evidence type="ECO:0000313" key="16">
    <source>
        <dbReference type="EMBL" id="SPT96146.1"/>
    </source>
</evidence>
<dbReference type="InterPro" id="IPR011006">
    <property type="entry name" value="CheY-like_superfamily"/>
</dbReference>
<evidence type="ECO:0000256" key="8">
    <source>
        <dbReference type="ARBA" id="ARBA00022777"/>
    </source>
</evidence>
<evidence type="ECO:0000256" key="5">
    <source>
        <dbReference type="ARBA" id="ARBA00022553"/>
    </source>
</evidence>
<reference evidence="16 17" key="1">
    <citation type="submission" date="2018-06" db="EMBL/GenBank/DDBJ databases">
        <authorList>
            <consortium name="Pathogen Informatics"/>
            <person name="Doyle S."/>
        </authorList>
    </citation>
    <scope>NUCLEOTIDE SEQUENCE [LARGE SCALE GENOMIC DNA]</scope>
    <source>
        <strain evidence="16 17">NCTC7582</strain>
    </source>
</reference>
<dbReference type="SMART" id="SM00387">
    <property type="entry name" value="HATPase_c"/>
    <property type="match status" value="2"/>
</dbReference>
<dbReference type="EMBL" id="UAQE01000001">
    <property type="protein sequence ID" value="SPT96146.1"/>
    <property type="molecule type" value="Genomic_DNA"/>
</dbReference>
<keyword evidence="9" id="KW-0067">ATP-binding</keyword>
<proteinExistence type="predicted"/>
<dbReference type="Proteomes" id="UP000251431">
    <property type="component" value="Unassembled WGS sequence"/>
</dbReference>
<dbReference type="Gene3D" id="1.10.287.130">
    <property type="match status" value="1"/>
</dbReference>
<dbReference type="InterPro" id="IPR010559">
    <property type="entry name" value="Sig_transdc_His_kin_internal"/>
</dbReference>
<feature type="transmembrane region" description="Helical" evidence="13">
    <location>
        <begin position="203"/>
        <end position="222"/>
    </location>
</feature>
<dbReference type="Gene3D" id="3.40.50.2300">
    <property type="match status" value="1"/>
</dbReference>
<feature type="modified residue" description="4-aspartylphosphate" evidence="12">
    <location>
        <position position="741"/>
    </location>
</feature>
<feature type="transmembrane region" description="Helical" evidence="13">
    <location>
        <begin position="270"/>
        <end position="287"/>
    </location>
</feature>
<dbReference type="Gene3D" id="3.30.565.10">
    <property type="entry name" value="Histidine kinase-like ATPase, C-terminal domain"/>
    <property type="match status" value="2"/>
</dbReference>
<dbReference type="InterPro" id="IPR036890">
    <property type="entry name" value="HATPase_C_sf"/>
</dbReference>
<dbReference type="PANTHER" id="PTHR43547">
    <property type="entry name" value="TWO-COMPONENT HISTIDINE KINASE"/>
    <property type="match status" value="1"/>
</dbReference>
<dbReference type="GO" id="GO:0000155">
    <property type="term" value="F:phosphorelay sensor kinase activity"/>
    <property type="evidence" value="ECO:0007669"/>
    <property type="project" value="InterPro"/>
</dbReference>
<keyword evidence="11 13" id="KW-0472">Membrane</keyword>
<feature type="transmembrane region" description="Helical" evidence="13">
    <location>
        <begin position="299"/>
        <end position="316"/>
    </location>
</feature>
<dbReference type="GO" id="GO:0005524">
    <property type="term" value="F:ATP binding"/>
    <property type="evidence" value="ECO:0007669"/>
    <property type="project" value="UniProtKB-KW"/>
</dbReference>
<comment type="catalytic activity">
    <reaction evidence="1">
        <text>ATP + protein L-histidine = ADP + protein N-phospho-L-histidine.</text>
        <dbReference type="EC" id="2.7.13.3"/>
    </reaction>
</comment>
<feature type="domain" description="Response regulatory" evidence="15">
    <location>
        <begin position="692"/>
        <end position="808"/>
    </location>
</feature>
<dbReference type="PANTHER" id="PTHR43547:SF2">
    <property type="entry name" value="HYBRID SIGNAL TRANSDUCTION HISTIDINE KINASE C"/>
    <property type="match status" value="1"/>
</dbReference>
<evidence type="ECO:0000256" key="12">
    <source>
        <dbReference type="PROSITE-ProRule" id="PRU00169"/>
    </source>
</evidence>
<feature type="transmembrane region" description="Helical" evidence="13">
    <location>
        <begin position="393"/>
        <end position="412"/>
    </location>
</feature>
<dbReference type="Pfam" id="PF00072">
    <property type="entry name" value="Response_reg"/>
    <property type="match status" value="1"/>
</dbReference>
<protein>
    <recommendedName>
        <fullName evidence="3">histidine kinase</fullName>
        <ecNumber evidence="3">2.7.13.3</ecNumber>
    </recommendedName>
</protein>
<feature type="domain" description="Histidine kinase" evidence="14">
    <location>
        <begin position="441"/>
        <end position="657"/>
    </location>
</feature>
<dbReference type="SUPFAM" id="SSF52172">
    <property type="entry name" value="CheY-like"/>
    <property type="match status" value="1"/>
</dbReference>
<dbReference type="AlphaFoldDB" id="A0A2X0XE75"/>
<evidence type="ECO:0000256" key="6">
    <source>
        <dbReference type="ARBA" id="ARBA00022679"/>
    </source>
</evidence>
<dbReference type="CDD" id="cd17546">
    <property type="entry name" value="REC_hyHK_CKI1_RcsC-like"/>
    <property type="match status" value="1"/>
</dbReference>
<organism evidence="16 17">
    <name type="scientific">Lysinibacillus capsici</name>
    <dbReference type="NCBI Taxonomy" id="2115968"/>
    <lineage>
        <taxon>Bacteria</taxon>
        <taxon>Bacillati</taxon>
        <taxon>Bacillota</taxon>
        <taxon>Bacilli</taxon>
        <taxon>Bacillales</taxon>
        <taxon>Bacillaceae</taxon>
        <taxon>Lysinibacillus</taxon>
    </lineage>
</organism>
<evidence type="ECO:0000256" key="9">
    <source>
        <dbReference type="ARBA" id="ARBA00022840"/>
    </source>
</evidence>
<evidence type="ECO:0000256" key="2">
    <source>
        <dbReference type="ARBA" id="ARBA00004236"/>
    </source>
</evidence>
<dbReference type="SMART" id="SM00388">
    <property type="entry name" value="HisKA"/>
    <property type="match status" value="1"/>
</dbReference>
<evidence type="ECO:0000256" key="4">
    <source>
        <dbReference type="ARBA" id="ARBA00022475"/>
    </source>
</evidence>
<evidence type="ECO:0000256" key="3">
    <source>
        <dbReference type="ARBA" id="ARBA00012438"/>
    </source>
</evidence>
<evidence type="ECO:0000256" key="13">
    <source>
        <dbReference type="SAM" id="Phobius"/>
    </source>
</evidence>
<evidence type="ECO:0000256" key="11">
    <source>
        <dbReference type="ARBA" id="ARBA00023136"/>
    </source>
</evidence>
<keyword evidence="10" id="KW-0902">Two-component regulatory system</keyword>
<dbReference type="Pfam" id="PF00512">
    <property type="entry name" value="HisKA"/>
    <property type="match status" value="1"/>
</dbReference>
<dbReference type="InterPro" id="IPR004358">
    <property type="entry name" value="Sig_transdc_His_kin-like_C"/>
</dbReference>
<dbReference type="SUPFAM" id="SSF55874">
    <property type="entry name" value="ATPase domain of HSP90 chaperone/DNA topoisomerase II/histidine kinase"/>
    <property type="match status" value="2"/>
</dbReference>
<dbReference type="GO" id="GO:0005886">
    <property type="term" value="C:plasma membrane"/>
    <property type="evidence" value="ECO:0007669"/>
    <property type="project" value="UniProtKB-SubCell"/>
</dbReference>
<dbReference type="SMART" id="SM00448">
    <property type="entry name" value="REC"/>
    <property type="match status" value="1"/>
</dbReference>
<comment type="subcellular location">
    <subcellularLocation>
        <location evidence="2">Cell membrane</location>
    </subcellularLocation>
</comment>
<keyword evidence="4" id="KW-1003">Cell membrane</keyword>
<dbReference type="CDD" id="cd00082">
    <property type="entry name" value="HisKA"/>
    <property type="match status" value="1"/>
</dbReference>
<dbReference type="FunFam" id="3.30.565.10:FF:000023">
    <property type="entry name" value="PAS domain-containing sensor histidine kinase"/>
    <property type="match status" value="1"/>
</dbReference>
<dbReference type="Gene3D" id="2.60.120.260">
    <property type="entry name" value="Galactose-binding domain-like"/>
    <property type="match status" value="1"/>
</dbReference>
<dbReference type="EC" id="2.7.13.3" evidence="3"/>
<keyword evidence="6 16" id="KW-0808">Transferase</keyword>
<dbReference type="PROSITE" id="PS50110">
    <property type="entry name" value="RESPONSE_REGULATORY"/>
    <property type="match status" value="1"/>
</dbReference>
<dbReference type="InterPro" id="IPR005467">
    <property type="entry name" value="His_kinase_dom"/>
</dbReference>
<dbReference type="InterPro" id="IPR001789">
    <property type="entry name" value="Sig_transdc_resp-reg_receiver"/>
</dbReference>
<dbReference type="Pfam" id="PF06580">
    <property type="entry name" value="His_kinase"/>
    <property type="match status" value="1"/>
</dbReference>
<sequence>MKKNILLIVSIIMLFVMVFCFSNWHYFSNNQPQLVHEGVVKIEEEQLQKPVKLEGDWAFYPNVLIPSWEKLDNYENQRLTLDVPFNWGKYVQPNEDGLEVGTYHVKVEVPTEAFYGLYIRTIRQASRVFINGVEVGSKGKASTVLSEYGSENDDKYTVYAYSDNKELDIIIHVANYNYFQPGIVYPIEFGTKKVIQQQFNWKVFLDALISIGHIVIGVVYTFTYIQNRKRKEELFFGIFTISLGFYMSFINQKVFFLLFSNFEPVNQLRLQLGSIPIALLSLTLFIYSMYPQLQKRKFIYMLVALLGVVFVFYGIYNPITQNARASSDLEVFLRKIAYISVTAPVIFYNVWILIRVMLNRLEGVRYVLIVISAICCYTILLIINFLISVPIDYTEFLLFLLILFGFASLLNYRANQAFEKIQTLSEELLAHNQMKDEFLLKTSHELRTPLNGILNLSKTLMEGSQGPLKRTQQEQVILIHNVTQRLGHLVEDLLFSSNQMTGEVRVSPRHVPISVINEVVKEIRSVMPKNSQVSLQAEVDLTLPAIWTDELRFKQVLYNLLHNAMKYTENGEIIVTAYVHEEHMVIQVSDTGAGIPAQDIDRIFNAFYQVNNQYKKEGLGLGLSITKNIVGKLNGDIRVTSELGQGTTFTFTMPLATEEYENIEQSPAIGTYTTTEVLQLNLPLIHKGNDKKILVVDDNHVNIKALADALASKGYTVIAVDNGFDAVDYIKTNKVDCMLIDLMMNGMSGYELCKRVRKQYDMLELPIIILTAIMKHSDLVLSLKLGANDYLQKPLSMDELFIRIESLLAVRQSSIDAIEVEMNYLYSQVTPHFVYNTLNTIIGLSYTDMDNSREALYCLATYFRAKLNVHYRNSFVSVEEEMELVKAYLYIEKMRFGDRLTIKYDIDESIHLMIPALSIQPLVENAIFHGISKKQEGGTVEISVQREGQFVRIKIYDNGVGIPEEKLHQLLNEESTRIGFMNPLKKFKLMKNASLRLYSQEGKGTTIVVLLPEDGEHEYNYC</sequence>
<dbReference type="PROSITE" id="PS50109">
    <property type="entry name" value="HIS_KIN"/>
    <property type="match status" value="2"/>
</dbReference>
<dbReference type="RefSeq" id="WP_112116435.1">
    <property type="nucleotide sequence ID" value="NZ_UAQE01000001.1"/>
</dbReference>
<feature type="transmembrane region" description="Helical" evidence="13">
    <location>
        <begin position="366"/>
        <end position="387"/>
    </location>
</feature>
<dbReference type="PRINTS" id="PR00344">
    <property type="entry name" value="BCTRLSENSOR"/>
</dbReference>
<feature type="domain" description="Histidine kinase" evidence="14">
    <location>
        <begin position="919"/>
        <end position="1015"/>
    </location>
</feature>
<evidence type="ECO:0000313" key="17">
    <source>
        <dbReference type="Proteomes" id="UP000251431"/>
    </source>
</evidence>
<dbReference type="InterPro" id="IPR003661">
    <property type="entry name" value="HisK_dim/P_dom"/>
</dbReference>
<evidence type="ECO:0000256" key="7">
    <source>
        <dbReference type="ARBA" id="ARBA00022741"/>
    </source>
</evidence>
<evidence type="ECO:0000259" key="15">
    <source>
        <dbReference type="PROSITE" id="PS50110"/>
    </source>
</evidence>
<name>A0A2X0XE75_9BACI</name>
<gene>
    <name evidence="16" type="primary">arcB</name>
    <name evidence="16" type="ORF">NCTC7582_00393</name>
</gene>
<keyword evidence="13" id="KW-1133">Transmembrane helix</keyword>
<evidence type="ECO:0000256" key="1">
    <source>
        <dbReference type="ARBA" id="ARBA00000085"/>
    </source>
</evidence>
<keyword evidence="13" id="KW-0812">Transmembrane</keyword>
<dbReference type="Pfam" id="PF02518">
    <property type="entry name" value="HATPase_c"/>
    <property type="match status" value="2"/>
</dbReference>
<accession>A0A2X0XE75</accession>